<evidence type="ECO:0000256" key="5">
    <source>
        <dbReference type="ARBA" id="ARBA00022617"/>
    </source>
</evidence>
<comment type="similarity">
    <text evidence="12">Belongs to the cytochrome b561 family.</text>
</comment>
<evidence type="ECO:0000259" key="14">
    <source>
        <dbReference type="Pfam" id="PF01292"/>
    </source>
</evidence>
<keyword evidence="5" id="KW-0349">Heme</keyword>
<feature type="transmembrane region" description="Helical" evidence="13">
    <location>
        <begin position="31"/>
        <end position="53"/>
    </location>
</feature>
<evidence type="ECO:0000313" key="16">
    <source>
        <dbReference type="Proteomes" id="UP000198704"/>
    </source>
</evidence>
<dbReference type="PANTHER" id="PTHR30529:SF1">
    <property type="entry name" value="CYTOCHROME B561 HOMOLOG 2"/>
    <property type="match status" value="1"/>
</dbReference>
<keyword evidence="11 13" id="KW-0472">Membrane</keyword>
<evidence type="ECO:0000256" key="6">
    <source>
        <dbReference type="ARBA" id="ARBA00022692"/>
    </source>
</evidence>
<evidence type="ECO:0000256" key="2">
    <source>
        <dbReference type="ARBA" id="ARBA00004651"/>
    </source>
</evidence>
<dbReference type="STRING" id="582672.SAMN05216360_10811"/>
<dbReference type="SUPFAM" id="SSF81342">
    <property type="entry name" value="Transmembrane di-heme cytochromes"/>
    <property type="match status" value="1"/>
</dbReference>
<evidence type="ECO:0000256" key="11">
    <source>
        <dbReference type="ARBA" id="ARBA00023136"/>
    </source>
</evidence>
<feature type="transmembrane region" description="Helical" evidence="13">
    <location>
        <begin position="98"/>
        <end position="122"/>
    </location>
</feature>
<evidence type="ECO:0000256" key="10">
    <source>
        <dbReference type="ARBA" id="ARBA00023004"/>
    </source>
</evidence>
<evidence type="ECO:0000256" key="1">
    <source>
        <dbReference type="ARBA" id="ARBA00001970"/>
    </source>
</evidence>
<proteinExistence type="inferred from homology"/>
<dbReference type="InterPro" id="IPR016174">
    <property type="entry name" value="Di-haem_cyt_TM"/>
</dbReference>
<keyword evidence="9 13" id="KW-1133">Transmembrane helix</keyword>
<dbReference type="EMBL" id="FNHS01000008">
    <property type="protein sequence ID" value="SDN39643.1"/>
    <property type="molecule type" value="Genomic_DNA"/>
</dbReference>
<name>A0A1H0B2T9_9HYPH</name>
<dbReference type="Pfam" id="PF01292">
    <property type="entry name" value="Ni_hydr_CYTB"/>
    <property type="match status" value="1"/>
</dbReference>
<dbReference type="GO" id="GO:0046872">
    <property type="term" value="F:metal ion binding"/>
    <property type="evidence" value="ECO:0007669"/>
    <property type="project" value="UniProtKB-KW"/>
</dbReference>
<sequence length="193" mass="21045">MSRISTMGAGREPASAVWRDTPERYGRVSRAFHWLMAALFAWQFAGALLYVGLGDTAVTRFVGGSHFTLGATLFALVLLRGAWGLANLSRRPPHRGRLGRAAVAGHAVIYALMIVVPGLALLRQYGSGKPFTPYGLPLMPGRDSKIDWLVAPGDLLHHWLAFLLLAILAGHVAMALLHRALWKDDVLARMTRG</sequence>
<protein>
    <submittedName>
        <fullName evidence="15">Cytochrome b561</fullName>
    </submittedName>
</protein>
<dbReference type="AlphaFoldDB" id="A0A1H0B2T9"/>
<dbReference type="GO" id="GO:0022904">
    <property type="term" value="P:respiratory electron transport chain"/>
    <property type="evidence" value="ECO:0007669"/>
    <property type="project" value="InterPro"/>
</dbReference>
<evidence type="ECO:0000256" key="13">
    <source>
        <dbReference type="SAM" id="Phobius"/>
    </source>
</evidence>
<evidence type="ECO:0000256" key="3">
    <source>
        <dbReference type="ARBA" id="ARBA00022448"/>
    </source>
</evidence>
<comment type="subcellular location">
    <subcellularLocation>
        <location evidence="2">Cell membrane</location>
        <topology evidence="2">Multi-pass membrane protein</topology>
    </subcellularLocation>
</comment>
<gene>
    <name evidence="15" type="ORF">SAMN05216360_10811</name>
</gene>
<feature type="transmembrane region" description="Helical" evidence="13">
    <location>
        <begin position="159"/>
        <end position="182"/>
    </location>
</feature>
<dbReference type="GO" id="GO:0020037">
    <property type="term" value="F:heme binding"/>
    <property type="evidence" value="ECO:0007669"/>
    <property type="project" value="TreeGrafter"/>
</dbReference>
<evidence type="ECO:0000256" key="8">
    <source>
        <dbReference type="ARBA" id="ARBA00022982"/>
    </source>
</evidence>
<keyword evidence="6 13" id="KW-0812">Transmembrane</keyword>
<organism evidence="15 16">
    <name type="scientific">Methylobacterium phyllostachyos</name>
    <dbReference type="NCBI Taxonomy" id="582672"/>
    <lineage>
        <taxon>Bacteria</taxon>
        <taxon>Pseudomonadati</taxon>
        <taxon>Pseudomonadota</taxon>
        <taxon>Alphaproteobacteria</taxon>
        <taxon>Hyphomicrobiales</taxon>
        <taxon>Methylobacteriaceae</taxon>
        <taxon>Methylobacterium</taxon>
    </lineage>
</organism>
<dbReference type="Proteomes" id="UP000198704">
    <property type="component" value="Unassembled WGS sequence"/>
</dbReference>
<dbReference type="PANTHER" id="PTHR30529">
    <property type="entry name" value="CYTOCHROME B561"/>
    <property type="match status" value="1"/>
</dbReference>
<dbReference type="InterPro" id="IPR052168">
    <property type="entry name" value="Cytochrome_b561_oxidase"/>
</dbReference>
<evidence type="ECO:0000256" key="7">
    <source>
        <dbReference type="ARBA" id="ARBA00022723"/>
    </source>
</evidence>
<keyword evidence="4" id="KW-1003">Cell membrane</keyword>
<keyword evidence="8" id="KW-0249">Electron transport</keyword>
<comment type="cofactor">
    <cofactor evidence="1">
        <name>heme b</name>
        <dbReference type="ChEBI" id="CHEBI:60344"/>
    </cofactor>
</comment>
<keyword evidence="3" id="KW-0813">Transport</keyword>
<keyword evidence="7" id="KW-0479">Metal-binding</keyword>
<evidence type="ECO:0000256" key="4">
    <source>
        <dbReference type="ARBA" id="ARBA00022475"/>
    </source>
</evidence>
<evidence type="ECO:0000313" key="15">
    <source>
        <dbReference type="EMBL" id="SDN39643.1"/>
    </source>
</evidence>
<feature type="domain" description="Cytochrome b561 bacterial/Ni-hydrogenase" evidence="14">
    <location>
        <begin position="24"/>
        <end position="193"/>
    </location>
</feature>
<accession>A0A1H0B2T9</accession>
<evidence type="ECO:0000256" key="12">
    <source>
        <dbReference type="ARBA" id="ARBA00037975"/>
    </source>
</evidence>
<reference evidence="16" key="1">
    <citation type="submission" date="2016-10" db="EMBL/GenBank/DDBJ databases">
        <authorList>
            <person name="Varghese N."/>
            <person name="Submissions S."/>
        </authorList>
    </citation>
    <scope>NUCLEOTIDE SEQUENCE [LARGE SCALE GENOMIC DNA]</scope>
    <source>
        <strain evidence="16">BL47</strain>
    </source>
</reference>
<dbReference type="GO" id="GO:0005886">
    <property type="term" value="C:plasma membrane"/>
    <property type="evidence" value="ECO:0007669"/>
    <property type="project" value="UniProtKB-SubCell"/>
</dbReference>
<dbReference type="InterPro" id="IPR011577">
    <property type="entry name" value="Cyt_b561_bac/Ni-Hgenase"/>
</dbReference>
<keyword evidence="10" id="KW-0408">Iron</keyword>
<evidence type="ECO:0000256" key="9">
    <source>
        <dbReference type="ARBA" id="ARBA00022989"/>
    </source>
</evidence>
<keyword evidence="16" id="KW-1185">Reference proteome</keyword>
<feature type="transmembrane region" description="Helical" evidence="13">
    <location>
        <begin position="65"/>
        <end position="86"/>
    </location>
</feature>
<dbReference type="GO" id="GO:0009055">
    <property type="term" value="F:electron transfer activity"/>
    <property type="evidence" value="ECO:0007669"/>
    <property type="project" value="InterPro"/>
</dbReference>